<evidence type="ECO:0000313" key="3">
    <source>
        <dbReference type="EMBL" id="MCB7386171.1"/>
    </source>
</evidence>
<name>A0ABS8DCN3_9FIRM</name>
<accession>A0ABS8DCN3</accession>
<dbReference type="InterPro" id="IPR058709">
    <property type="entry name" value="BSH_RND-rel"/>
</dbReference>
<dbReference type="RefSeq" id="WP_227183234.1">
    <property type="nucleotide sequence ID" value="NZ_JAJCIQ010000001.1"/>
</dbReference>
<keyword evidence="1" id="KW-1133">Transmembrane helix</keyword>
<evidence type="ECO:0000313" key="4">
    <source>
        <dbReference type="Proteomes" id="UP001299546"/>
    </source>
</evidence>
<dbReference type="EMBL" id="JAJCIS010000001">
    <property type="protein sequence ID" value="MCB7386171.1"/>
    <property type="molecule type" value="Genomic_DNA"/>
</dbReference>
<keyword evidence="4" id="KW-1185">Reference proteome</keyword>
<feature type="domain" description="RND related barrel-sandwich hybrid" evidence="2">
    <location>
        <begin position="70"/>
        <end position="238"/>
    </location>
</feature>
<reference evidence="3 4" key="1">
    <citation type="submission" date="2021-10" db="EMBL/GenBank/DDBJ databases">
        <title>Collection of gut derived symbiotic bacterial strains cultured from healthy donors.</title>
        <authorList>
            <person name="Lin H."/>
            <person name="Littmann E."/>
            <person name="Kohout C."/>
            <person name="Pamer E.G."/>
        </authorList>
    </citation>
    <scope>NUCLEOTIDE SEQUENCE [LARGE SCALE GENOMIC DNA]</scope>
    <source>
        <strain evidence="3 4">DFI.1.165</strain>
    </source>
</reference>
<comment type="caution">
    <text evidence="3">The sequence shown here is derived from an EMBL/GenBank/DDBJ whole genome shotgun (WGS) entry which is preliminary data.</text>
</comment>
<dbReference type="Pfam" id="PF26018">
    <property type="entry name" value="BSH_RND_rel"/>
    <property type="match status" value="1"/>
</dbReference>
<evidence type="ECO:0000259" key="2">
    <source>
        <dbReference type="Pfam" id="PF26018"/>
    </source>
</evidence>
<organism evidence="3 4">
    <name type="scientific">Bariatricus massiliensis</name>
    <dbReference type="NCBI Taxonomy" id="1745713"/>
    <lineage>
        <taxon>Bacteria</taxon>
        <taxon>Bacillati</taxon>
        <taxon>Bacillota</taxon>
        <taxon>Clostridia</taxon>
        <taxon>Lachnospirales</taxon>
        <taxon>Lachnospiraceae</taxon>
        <taxon>Bariatricus</taxon>
    </lineage>
</organism>
<keyword evidence="1" id="KW-0812">Transmembrane</keyword>
<dbReference type="Proteomes" id="UP001299546">
    <property type="component" value="Unassembled WGS sequence"/>
</dbReference>
<keyword evidence="1" id="KW-0472">Membrane</keyword>
<gene>
    <name evidence="3" type="ORF">LIZ65_02620</name>
</gene>
<sequence>MAGNNDIINLQSYKKKGAWNIGLILFGVVFIYLAVTVLTYLTKDRVAVYEVREGSILKDNAFSGIVIRQETVVRADSDGYVNYFTESGEKAAVGANICTLSPEKLETPEEVQENQEVSLTAEEWNNIALKAQAFNESYDSQNFKTAQNLKTEVSAIIQNNTAQNRATQLNTLLENGQTEGLSVCQAPDDGVIEYGIDGYEDLKLKDVDESYLSKEDYTRTEYTNNTEVKAGDPLYKLITSEEWTVVIKLTPELEKQYNEMYDADKQKYAQVKFTEDNQTLRAKLDIYNRGKDDAYGFLTFTSSMIRYADERFVDIELILEDESGLKIPKTSLTSKEFYVVPESYLTTGGASKENGVMRQTKSKNGNAATEFVAATVFYRDSVEGLVYLDKNVLKAGDILVMPDSGETTKVGDSRKLQGVYNINKGYAVFKQVNILCESEEYYIVEEGSSYGLSNYDRIALYGNSVQENDVVTQ</sequence>
<evidence type="ECO:0000256" key="1">
    <source>
        <dbReference type="SAM" id="Phobius"/>
    </source>
</evidence>
<feature type="transmembrane region" description="Helical" evidence="1">
    <location>
        <begin position="21"/>
        <end position="41"/>
    </location>
</feature>
<protein>
    <recommendedName>
        <fullName evidence="2">RND related barrel-sandwich hybrid domain-containing protein</fullName>
    </recommendedName>
</protein>
<proteinExistence type="predicted"/>